<reference evidence="4" key="1">
    <citation type="journal article" date="2016" name="Nat. Genet.">
        <title>A high-quality carrot genome assembly provides new insights into carotenoid accumulation and asterid genome evolution.</title>
        <authorList>
            <person name="Iorizzo M."/>
            <person name="Ellison S."/>
            <person name="Senalik D."/>
            <person name="Zeng P."/>
            <person name="Satapoomin P."/>
            <person name="Huang J."/>
            <person name="Bowman M."/>
            <person name="Iovene M."/>
            <person name="Sanseverino W."/>
            <person name="Cavagnaro P."/>
            <person name="Yildiz M."/>
            <person name="Macko-Podgorni A."/>
            <person name="Moranska E."/>
            <person name="Grzebelus E."/>
            <person name="Grzebelus D."/>
            <person name="Ashrafi H."/>
            <person name="Zheng Z."/>
            <person name="Cheng S."/>
            <person name="Spooner D."/>
            <person name="Van Deynze A."/>
            <person name="Simon P."/>
        </authorList>
    </citation>
    <scope>NUCLEOTIDE SEQUENCE</scope>
    <source>
        <tissue evidence="4">Leaf</tissue>
    </source>
</reference>
<feature type="domain" description="Ternary complex factor MIP1 leucine-zipper" evidence="3">
    <location>
        <begin position="81"/>
        <end position="113"/>
    </location>
</feature>
<name>A0AAF1BCG0_DAUCS</name>
<feature type="compositionally biased region" description="Basic and acidic residues" evidence="1">
    <location>
        <begin position="122"/>
        <end position="138"/>
    </location>
</feature>
<gene>
    <name evidence="4" type="ORF">DCAR_0830645</name>
</gene>
<dbReference type="Pfam" id="PF14389">
    <property type="entry name" value="Lzipper-MIP1"/>
    <property type="match status" value="1"/>
</dbReference>
<evidence type="ECO:0000259" key="2">
    <source>
        <dbReference type="Pfam" id="PF04784"/>
    </source>
</evidence>
<proteinExistence type="predicted"/>
<dbReference type="Pfam" id="PF04784">
    <property type="entry name" value="DUF547"/>
    <property type="match status" value="2"/>
</dbReference>
<evidence type="ECO:0000313" key="5">
    <source>
        <dbReference type="Proteomes" id="UP000077755"/>
    </source>
</evidence>
<protein>
    <recommendedName>
        <fullName evidence="6">DUF547 domain-containing protein</fullName>
    </recommendedName>
</protein>
<evidence type="ECO:0008006" key="6">
    <source>
        <dbReference type="Google" id="ProtNLM"/>
    </source>
</evidence>
<evidence type="ECO:0000259" key="3">
    <source>
        <dbReference type="Pfam" id="PF14389"/>
    </source>
</evidence>
<evidence type="ECO:0000256" key="1">
    <source>
        <dbReference type="SAM" id="MobiDB-lite"/>
    </source>
</evidence>
<feature type="domain" description="DUF547" evidence="2">
    <location>
        <begin position="298"/>
        <end position="320"/>
    </location>
</feature>
<organism evidence="4 5">
    <name type="scientific">Daucus carota subsp. sativus</name>
    <name type="common">Carrot</name>
    <dbReference type="NCBI Taxonomy" id="79200"/>
    <lineage>
        <taxon>Eukaryota</taxon>
        <taxon>Viridiplantae</taxon>
        <taxon>Streptophyta</taxon>
        <taxon>Embryophyta</taxon>
        <taxon>Tracheophyta</taxon>
        <taxon>Spermatophyta</taxon>
        <taxon>Magnoliopsida</taxon>
        <taxon>eudicotyledons</taxon>
        <taxon>Gunneridae</taxon>
        <taxon>Pentapetalae</taxon>
        <taxon>asterids</taxon>
        <taxon>campanulids</taxon>
        <taxon>Apiales</taxon>
        <taxon>Apiaceae</taxon>
        <taxon>Apioideae</taxon>
        <taxon>Scandiceae</taxon>
        <taxon>Daucinae</taxon>
        <taxon>Daucus</taxon>
        <taxon>Daucus sect. Daucus</taxon>
    </lineage>
</organism>
<dbReference type="PANTHER" id="PTHR23054">
    <property type="entry name" value="TERNARY COMPLEX FACTOR MIP1, LEUCINE-ZIPPER-RELATED"/>
    <property type="match status" value="1"/>
</dbReference>
<dbReference type="EMBL" id="CP093350">
    <property type="protein sequence ID" value="WOH11166.1"/>
    <property type="molecule type" value="Genomic_DNA"/>
</dbReference>
<dbReference type="InterPro" id="IPR006869">
    <property type="entry name" value="DUF547"/>
</dbReference>
<keyword evidence="5" id="KW-1185">Reference proteome</keyword>
<sequence>MCCKYQFWGLSRLCSNVLYSIKSYFMTTTFHDPSTVMKTCCQTFGCQKNPKNPISVRKIRYRIREKAYSVSTHNLNDGILPATELIKEISVLELEVGHVEQYLVSLYQQAFDQQVTSTSPSTKERGPKSPKTSAKEKSELWSGVGIMSNVEKPSLRSTCINPQKDLNDLGGEDRLVESGKTTATTLSFTLSDIYCKLADPPLLDHGLSSPTSSSSSMSAFSPKDHTGMWSPGLKKYSSLDERLDNPFHVQGLKEFSGPYSTMVEVQYIYRNDKKLDEVEHMLQNFRFLISRLEEIDPKKMTHSEKLAFWINVHNALMMHWLRLLLSSKSKFKSGDERQAYSIEHPEPLLHFVLCSGSHSDPAVRFYTPKSIAKELEAAKDEYIRATFGVSKDHKIVLPKIVESFAKDSDLCTTGSVEMIQKSLPQSKIIQWVPYNYNFRYLISKDLEK</sequence>
<evidence type="ECO:0000313" key="4">
    <source>
        <dbReference type="EMBL" id="WOH11166.1"/>
    </source>
</evidence>
<accession>A0AAF1BCG0</accession>
<feature type="region of interest" description="Disordered" evidence="1">
    <location>
        <begin position="116"/>
        <end position="138"/>
    </location>
</feature>
<feature type="domain" description="DUF547" evidence="2">
    <location>
        <begin position="327"/>
        <end position="383"/>
    </location>
</feature>
<dbReference type="AlphaFoldDB" id="A0AAF1BCG0"/>
<dbReference type="PANTHER" id="PTHR23054:SF18">
    <property type="entry name" value="TERNARY COMPLEX FACTOR MIP1, LEUCINE-ZIPPER"/>
    <property type="match status" value="1"/>
</dbReference>
<reference evidence="4" key="2">
    <citation type="submission" date="2022-03" db="EMBL/GenBank/DDBJ databases">
        <title>Draft title - Genomic analysis of global carrot germplasm unveils the trajectory of domestication and the origin of high carotenoid orange carrot.</title>
        <authorList>
            <person name="Iorizzo M."/>
            <person name="Ellison S."/>
            <person name="Senalik D."/>
            <person name="Macko-Podgorni A."/>
            <person name="Grzebelus D."/>
            <person name="Bostan H."/>
            <person name="Rolling W."/>
            <person name="Curaba J."/>
            <person name="Simon P."/>
        </authorList>
    </citation>
    <scope>NUCLEOTIDE SEQUENCE</scope>
    <source>
        <tissue evidence="4">Leaf</tissue>
    </source>
</reference>
<dbReference type="Proteomes" id="UP000077755">
    <property type="component" value="Chromosome 8"/>
</dbReference>
<dbReference type="InterPro" id="IPR025757">
    <property type="entry name" value="MIP1_Leuzipper"/>
</dbReference>